<proteinExistence type="predicted"/>
<feature type="compositionally biased region" description="Low complexity" evidence="1">
    <location>
        <begin position="499"/>
        <end position="512"/>
    </location>
</feature>
<feature type="compositionally biased region" description="Acidic residues" evidence="1">
    <location>
        <begin position="870"/>
        <end position="883"/>
    </location>
</feature>
<feature type="compositionally biased region" description="Gly residues" evidence="1">
    <location>
        <begin position="847"/>
        <end position="859"/>
    </location>
</feature>
<dbReference type="PANTHER" id="PTHR46557:SF1">
    <property type="entry name" value="SERINE_THREONINE-PROTEIN PHOSPHATASE 1 REGULATORY SUBUNIT 10"/>
    <property type="match status" value="1"/>
</dbReference>
<dbReference type="SUPFAM" id="SSF47676">
    <property type="entry name" value="Conserved domain common to transcription factors TFIIS, elongin A, CRSP70"/>
    <property type="match status" value="1"/>
</dbReference>
<evidence type="ECO:0000313" key="2">
    <source>
        <dbReference type="EMBL" id="PPQ63961.1"/>
    </source>
</evidence>
<feature type="compositionally biased region" description="Polar residues" evidence="1">
    <location>
        <begin position="1"/>
        <end position="11"/>
    </location>
</feature>
<comment type="caution">
    <text evidence="2">The sequence shown here is derived from an EMBL/GenBank/DDBJ whole genome shotgun (WGS) entry which is preliminary data.</text>
</comment>
<feature type="compositionally biased region" description="Low complexity" evidence="1">
    <location>
        <begin position="290"/>
        <end position="299"/>
    </location>
</feature>
<dbReference type="PANTHER" id="PTHR46557">
    <property type="entry name" value="SERINE/THREONINE-PROTEIN PHOSPHATASE 1 REGULATORY SUBUNIT 10-RELATED"/>
    <property type="match status" value="1"/>
</dbReference>
<feature type="region of interest" description="Disordered" evidence="1">
    <location>
        <begin position="114"/>
        <end position="158"/>
    </location>
</feature>
<feature type="compositionally biased region" description="Low complexity" evidence="1">
    <location>
        <begin position="12"/>
        <end position="28"/>
    </location>
</feature>
<feature type="compositionally biased region" description="Low complexity" evidence="1">
    <location>
        <begin position="520"/>
        <end position="537"/>
    </location>
</feature>
<feature type="compositionally biased region" description="Polar residues" evidence="1">
    <location>
        <begin position="226"/>
        <end position="243"/>
    </location>
</feature>
<evidence type="ECO:0000256" key="1">
    <source>
        <dbReference type="SAM" id="MobiDB-lite"/>
    </source>
</evidence>
<evidence type="ECO:0000313" key="3">
    <source>
        <dbReference type="Proteomes" id="UP000284842"/>
    </source>
</evidence>
<feature type="region of interest" description="Disordered" evidence="1">
    <location>
        <begin position="844"/>
        <end position="883"/>
    </location>
</feature>
<feature type="compositionally biased region" description="Low complexity" evidence="1">
    <location>
        <begin position="45"/>
        <end position="61"/>
    </location>
</feature>
<protein>
    <recommendedName>
        <fullName evidence="4">TFIIS N-terminal domain-containing protein</fullName>
    </recommendedName>
</protein>
<feature type="region of interest" description="Disordered" evidence="1">
    <location>
        <begin position="1"/>
        <end position="28"/>
    </location>
</feature>
<name>A0A409VAN4_9AGAR</name>
<feature type="compositionally biased region" description="Low complexity" evidence="1">
    <location>
        <begin position="180"/>
        <end position="204"/>
    </location>
</feature>
<feature type="compositionally biased region" description="Basic and acidic residues" evidence="1">
    <location>
        <begin position="310"/>
        <end position="319"/>
    </location>
</feature>
<dbReference type="Proteomes" id="UP000284842">
    <property type="component" value="Unassembled WGS sequence"/>
</dbReference>
<dbReference type="GO" id="GO:0072357">
    <property type="term" value="C:PTW/PP1 phosphatase complex"/>
    <property type="evidence" value="ECO:0007669"/>
    <property type="project" value="TreeGrafter"/>
</dbReference>
<dbReference type="EMBL" id="NHTK01006102">
    <property type="protein sequence ID" value="PPQ63961.1"/>
    <property type="molecule type" value="Genomic_DNA"/>
</dbReference>
<dbReference type="GO" id="GO:0000785">
    <property type="term" value="C:chromatin"/>
    <property type="evidence" value="ECO:0007669"/>
    <property type="project" value="TreeGrafter"/>
</dbReference>
<dbReference type="GO" id="GO:0008157">
    <property type="term" value="F:protein phosphatase 1 binding"/>
    <property type="evidence" value="ECO:0007669"/>
    <property type="project" value="TreeGrafter"/>
</dbReference>
<sequence>MDSNLYSQWVSQTPEPGQQHHQPHQLAAQPSEHIANIDNWHKEQPQSSSSTLPISTTPIDSLDFAPLSDPTGQGNPTYFTNQYAYFMQPSPYTTATMAYPAPWNNPSTSVPVSKYSSLNGATTSPPISQTSPQTQPQQQSLQQHSPTLHTLTPHPSTTNAMIIDPILSMNGAPSNGFSHSTAQAFASQSQGQAQQQAQSSQPIQQRPQFYSPMIAFQSPYYRPHLQQPSQGTLSPQALHSPTTQQQFMTISPNAFYSHGQIPTQPVSNSSSPPPPSAASTSQVMLPQQPPAQDSSSSQPVVATSTGPTKEQLEKKREQLRNSVRPYLQALTGAGSVTKLVDRLSDYGYSDVDCELRMEILGVIRDGAGNPYYRAWSENATAMEITREWLRAASKADKSDKLSETTMPLLHLIDRLPLTLEGLIQSKLAKVIKKLAHTQDPTVLAAAKDMAFNLEQRWRGLINEVKDPANTAPSSNGGEDKAKKRKLSESGASKVPPPSKKAALGSASSSKPVVVKKETKPSSVAASSSASSSSSATAKDAKADSSFFSAPKAKAKLPSFTKKPVVVKKEEAAPGVPSNVAMPSSIDPFQEALKAMKTRKESPAVSTPPAVGNAATANTEGTSFGLTKTGKKKKSVTWAPEGQLESIRFIEKALYDDDHVDGTHLSLRDLDRGEGAALHAPLFEETIDWAEPLLLELPIDLEVKPRGTESEEKEVQERREQTALGALYMNASQIPDSPGEPPSVISDEELDKGITTMIVGELADAAFNGDMLPPPPPPPPPIAIHGLSVTDLVNQLAMTGQIPMNMMDTGMAPPHQEAFPFGDPNQLQNLLQNLQNITAAGILPNGAPPGGYGHPGGGYDEGNQWGHGIEDGVEDEDEDADEEEKTVIDTLKENLAVSLQQEGEHRTIFF</sequence>
<organism evidence="2 3">
    <name type="scientific">Panaeolus cyanescens</name>
    <dbReference type="NCBI Taxonomy" id="181874"/>
    <lineage>
        <taxon>Eukaryota</taxon>
        <taxon>Fungi</taxon>
        <taxon>Dikarya</taxon>
        <taxon>Basidiomycota</taxon>
        <taxon>Agaricomycotina</taxon>
        <taxon>Agaricomycetes</taxon>
        <taxon>Agaricomycetidae</taxon>
        <taxon>Agaricales</taxon>
        <taxon>Agaricineae</taxon>
        <taxon>Galeropsidaceae</taxon>
        <taxon>Panaeolus</taxon>
    </lineage>
</organism>
<dbReference type="OrthoDB" id="6159439at2759"/>
<dbReference type="InterPro" id="IPR035441">
    <property type="entry name" value="TFIIS/LEDGF_dom_sf"/>
</dbReference>
<feature type="region of interest" description="Disordered" evidence="1">
    <location>
        <begin position="172"/>
        <end position="204"/>
    </location>
</feature>
<feature type="region of interest" description="Disordered" evidence="1">
    <location>
        <begin position="463"/>
        <end position="547"/>
    </location>
</feature>
<keyword evidence="3" id="KW-1185">Reference proteome</keyword>
<dbReference type="STRING" id="181874.A0A409VAN4"/>
<feature type="region of interest" description="Disordered" evidence="1">
    <location>
        <begin position="255"/>
        <end position="320"/>
    </location>
</feature>
<feature type="compositionally biased region" description="Low complexity" evidence="1">
    <location>
        <begin position="122"/>
        <end position="158"/>
    </location>
</feature>
<feature type="region of interest" description="Disordered" evidence="1">
    <location>
        <begin position="42"/>
        <end position="75"/>
    </location>
</feature>
<dbReference type="AlphaFoldDB" id="A0A409VAN4"/>
<reference evidence="2 3" key="1">
    <citation type="journal article" date="2018" name="Evol. Lett.">
        <title>Horizontal gene cluster transfer increased hallucinogenic mushroom diversity.</title>
        <authorList>
            <person name="Reynolds H.T."/>
            <person name="Vijayakumar V."/>
            <person name="Gluck-Thaler E."/>
            <person name="Korotkin H.B."/>
            <person name="Matheny P.B."/>
            <person name="Slot J.C."/>
        </authorList>
    </citation>
    <scope>NUCLEOTIDE SEQUENCE [LARGE SCALE GENOMIC DNA]</scope>
    <source>
        <strain evidence="2 3">2629</strain>
    </source>
</reference>
<feature type="region of interest" description="Disordered" evidence="1">
    <location>
        <begin position="223"/>
        <end position="243"/>
    </location>
</feature>
<gene>
    <name evidence="2" type="ORF">CVT24_009084</name>
</gene>
<feature type="compositionally biased region" description="Polar residues" evidence="1">
    <location>
        <begin position="614"/>
        <end position="625"/>
    </location>
</feature>
<dbReference type="Gene3D" id="1.20.930.10">
    <property type="entry name" value="Conserved domain common to transcription factors TFIIS, elongin A, CRSP70"/>
    <property type="match status" value="1"/>
</dbReference>
<dbReference type="InParanoid" id="A0A409VAN4"/>
<accession>A0A409VAN4</accession>
<feature type="region of interest" description="Disordered" evidence="1">
    <location>
        <begin position="600"/>
        <end position="625"/>
    </location>
</feature>
<evidence type="ECO:0008006" key="4">
    <source>
        <dbReference type="Google" id="ProtNLM"/>
    </source>
</evidence>